<dbReference type="GO" id="GO:0003283">
    <property type="term" value="P:atrial septum development"/>
    <property type="evidence" value="ECO:0007669"/>
    <property type="project" value="Ensembl"/>
</dbReference>
<keyword evidence="6" id="KW-0325">Glycoprotein</keyword>
<dbReference type="GO" id="GO:0005576">
    <property type="term" value="C:extracellular region"/>
    <property type="evidence" value="ECO:0007669"/>
    <property type="project" value="UniProtKB-SubCell"/>
</dbReference>
<reference evidence="11" key="2">
    <citation type="submission" date="2025-08" db="UniProtKB">
        <authorList>
            <consortium name="Ensembl"/>
        </authorList>
    </citation>
    <scope>IDENTIFICATION</scope>
</reference>
<comment type="similarity">
    <text evidence="2 9">Belongs to the DAN family.</text>
</comment>
<dbReference type="GO" id="GO:0016015">
    <property type="term" value="F:morphogen activity"/>
    <property type="evidence" value="ECO:0007669"/>
    <property type="project" value="Ensembl"/>
</dbReference>
<dbReference type="InterPro" id="IPR016860">
    <property type="entry name" value="Cerberus"/>
</dbReference>
<dbReference type="Ensembl" id="ENSMFAT00000019177.2">
    <property type="protein sequence ID" value="ENSMFAP00000044876.2"/>
    <property type="gene ID" value="ENSMFAG00000033697.2"/>
</dbReference>
<gene>
    <name evidence="11" type="primary">DAND5</name>
</gene>
<evidence type="ECO:0000256" key="5">
    <source>
        <dbReference type="ARBA" id="ARBA00023157"/>
    </source>
</evidence>
<reference evidence="11 12" key="1">
    <citation type="submission" date="2013-03" db="EMBL/GenBank/DDBJ databases">
        <authorList>
            <person name="Warren W."/>
            <person name="Wilson R.K."/>
        </authorList>
    </citation>
    <scope>NUCLEOTIDE SEQUENCE</scope>
</reference>
<dbReference type="GO" id="GO:0030512">
    <property type="term" value="P:negative regulation of transforming growth factor beta receptor signaling pathway"/>
    <property type="evidence" value="ECO:0007669"/>
    <property type="project" value="Ensembl"/>
</dbReference>
<name>A0A2K5X611_MACFA</name>
<dbReference type="PIRSF" id="PIRSF027807">
    <property type="entry name" value="Cerberus"/>
    <property type="match status" value="1"/>
</dbReference>
<dbReference type="GO" id="GO:0003281">
    <property type="term" value="P:ventricular septum development"/>
    <property type="evidence" value="ECO:0007669"/>
    <property type="project" value="Ensembl"/>
</dbReference>
<dbReference type="KEGG" id="mcf:102123752"/>
<dbReference type="InterPro" id="IPR029034">
    <property type="entry name" value="Cystine-knot_cytokine"/>
</dbReference>
<dbReference type="GeneID" id="102123752"/>
<sequence length="218" mass="23427">MPLTRQQGRLLVTLSPVLDGQTDGRTEKQMLLGRLITLLCLLSGALPTGSGRPEPQALRPQSWAAANQTWALGPGAPPPLVPAPALRSWKAFLGLQKARQLGMGRLQRGQDEVAAVTLPLNPQEVTQGMCKAVPFVQVFSRPGCSATRLRNHLCFGHCSSLYIPGSDPTPLVLCNSCMPARKHSAPVVLWCHTGSSASRRRVKITTVLIEGCHCSLKA</sequence>
<feature type="domain" description="DAN" evidence="10">
    <location>
        <begin position="108"/>
        <end position="215"/>
    </location>
</feature>
<reference evidence="11" key="3">
    <citation type="submission" date="2025-09" db="UniProtKB">
        <authorList>
            <consortium name="Ensembl"/>
        </authorList>
    </citation>
    <scope>IDENTIFICATION</scope>
</reference>
<accession>A0A2K5X611</accession>
<evidence type="ECO:0000256" key="8">
    <source>
        <dbReference type="ARBA" id="ARBA00077866"/>
    </source>
</evidence>
<evidence type="ECO:0000256" key="9">
    <source>
        <dbReference type="PIRNR" id="PIRNR027807"/>
    </source>
</evidence>
<dbReference type="Gene3D" id="2.10.90.10">
    <property type="entry name" value="Cystine-knot cytokines"/>
    <property type="match status" value="1"/>
</dbReference>
<evidence type="ECO:0000256" key="2">
    <source>
        <dbReference type="ARBA" id="ARBA00007872"/>
    </source>
</evidence>
<keyword evidence="3 9" id="KW-0964">Secreted</keyword>
<evidence type="ECO:0000256" key="4">
    <source>
        <dbReference type="ARBA" id="ARBA00022729"/>
    </source>
</evidence>
<proteinExistence type="inferred from homology"/>
<dbReference type="GeneTree" id="ENSGT00530000063926"/>
<dbReference type="Pfam" id="PF03045">
    <property type="entry name" value="DAN"/>
    <property type="match status" value="1"/>
</dbReference>
<keyword evidence="4" id="KW-0732">Signal</keyword>
<dbReference type="GO" id="GO:0030514">
    <property type="term" value="P:negative regulation of BMP signaling pathway"/>
    <property type="evidence" value="ECO:0007669"/>
    <property type="project" value="Ensembl"/>
</dbReference>
<dbReference type="CTD" id="199699"/>
<comment type="subcellular location">
    <subcellularLocation>
        <location evidence="1 9">Secreted</location>
    </subcellularLocation>
</comment>
<keyword evidence="5" id="KW-1015">Disulfide bond</keyword>
<dbReference type="Proteomes" id="UP000233100">
    <property type="component" value="Chromosome 19"/>
</dbReference>
<dbReference type="PANTHER" id="PTHR15273">
    <property type="entry name" value="DAN DOMAIN FAMILY MEMBER 5"/>
    <property type="match status" value="1"/>
</dbReference>
<dbReference type="GO" id="GO:0061371">
    <property type="term" value="P:determination of heart left/right asymmetry"/>
    <property type="evidence" value="ECO:0007669"/>
    <property type="project" value="Ensembl"/>
</dbReference>
<dbReference type="GO" id="GO:0003140">
    <property type="term" value="P:determination of left/right asymmetry in lateral mesoderm"/>
    <property type="evidence" value="ECO:0007669"/>
    <property type="project" value="Ensembl"/>
</dbReference>
<dbReference type="VEuPathDB" id="HostDB:ENSMFAG00000033697"/>
<dbReference type="FunFam" id="2.10.90.10:FF:000045">
    <property type="entry name" value="DAN domain BMP antagonist family member 5"/>
    <property type="match status" value="1"/>
</dbReference>
<evidence type="ECO:0000256" key="3">
    <source>
        <dbReference type="ARBA" id="ARBA00022525"/>
    </source>
</evidence>
<dbReference type="GO" id="GO:0038101">
    <property type="term" value="P:sequestering of nodal from receptor via nodal binding"/>
    <property type="evidence" value="ECO:0007669"/>
    <property type="project" value="Ensembl"/>
</dbReference>
<evidence type="ECO:0000256" key="6">
    <source>
        <dbReference type="ARBA" id="ARBA00023180"/>
    </source>
</evidence>
<dbReference type="InterPro" id="IPR004133">
    <property type="entry name" value="DAN_dom"/>
</dbReference>
<dbReference type="PANTHER" id="PTHR15273:SF5">
    <property type="entry name" value="DAN DOMAIN FAMILY MEMBER 5"/>
    <property type="match status" value="1"/>
</dbReference>
<organism evidence="11 12">
    <name type="scientific">Macaca fascicularis</name>
    <name type="common">Crab-eating macaque</name>
    <name type="synonym">Cynomolgus monkey</name>
    <dbReference type="NCBI Taxonomy" id="9541"/>
    <lineage>
        <taxon>Eukaryota</taxon>
        <taxon>Metazoa</taxon>
        <taxon>Chordata</taxon>
        <taxon>Craniata</taxon>
        <taxon>Vertebrata</taxon>
        <taxon>Euteleostomi</taxon>
        <taxon>Mammalia</taxon>
        <taxon>Eutheria</taxon>
        <taxon>Euarchontoglires</taxon>
        <taxon>Primates</taxon>
        <taxon>Haplorrhini</taxon>
        <taxon>Catarrhini</taxon>
        <taxon>Cercopithecidae</taxon>
        <taxon>Cercopithecinae</taxon>
        <taxon>Macaca</taxon>
    </lineage>
</organism>
<evidence type="ECO:0000256" key="1">
    <source>
        <dbReference type="ARBA" id="ARBA00004613"/>
    </source>
</evidence>
<evidence type="ECO:0000313" key="12">
    <source>
        <dbReference type="Proteomes" id="UP000233100"/>
    </source>
</evidence>
<evidence type="ECO:0000256" key="7">
    <source>
        <dbReference type="ARBA" id="ARBA00073705"/>
    </source>
</evidence>
<dbReference type="AlphaFoldDB" id="A0A2K5X611"/>
<evidence type="ECO:0000313" key="11">
    <source>
        <dbReference type="Ensembl" id="ENSMFAP00000044876.2"/>
    </source>
</evidence>
<keyword evidence="12" id="KW-1185">Reference proteome</keyword>
<evidence type="ECO:0000259" key="10">
    <source>
        <dbReference type="Pfam" id="PF03045"/>
    </source>
</evidence>
<protein>
    <recommendedName>
        <fullName evidence="7">DAN domain family member 5</fullName>
    </recommendedName>
    <alternativeName>
        <fullName evidence="8">Cerberus-like protein 2</fullName>
    </alternativeName>
</protein>